<evidence type="ECO:0000256" key="4">
    <source>
        <dbReference type="SAM" id="MobiDB-lite"/>
    </source>
</evidence>
<dbReference type="Gene3D" id="1.10.10.60">
    <property type="entry name" value="Homeodomain-like"/>
    <property type="match status" value="1"/>
</dbReference>
<keyword evidence="2" id="KW-0227">DNA damage</keyword>
<evidence type="ECO:0000259" key="5">
    <source>
        <dbReference type="PROSITE" id="PS50090"/>
    </source>
</evidence>
<dbReference type="InterPro" id="IPR001005">
    <property type="entry name" value="SANT/Myb"/>
</dbReference>
<comment type="subcellular location">
    <subcellularLocation>
        <location evidence="1">Nucleus</location>
    </subcellularLocation>
</comment>
<accession>A0A7R9CSB7</accession>
<dbReference type="PROSITE" id="PS50090">
    <property type="entry name" value="MYB_LIKE"/>
    <property type="match status" value="1"/>
</dbReference>
<evidence type="ECO:0000256" key="3">
    <source>
        <dbReference type="ARBA" id="ARBA00023204"/>
    </source>
</evidence>
<dbReference type="GO" id="GO:0035267">
    <property type="term" value="C:NuA4 histone acetyltransferase complex"/>
    <property type="evidence" value="ECO:0007669"/>
    <property type="project" value="TreeGrafter"/>
</dbReference>
<reference evidence="6" key="1">
    <citation type="submission" date="2020-11" db="EMBL/GenBank/DDBJ databases">
        <authorList>
            <person name="Tran Van P."/>
        </authorList>
    </citation>
    <scope>NUCLEOTIDE SEQUENCE</scope>
</reference>
<dbReference type="PANTHER" id="PTHR46459">
    <property type="entry name" value="E1A-BINDING PROTEIN P400-RELATED"/>
    <property type="match status" value="1"/>
</dbReference>
<dbReference type="AlphaFoldDB" id="A0A7R9CSB7"/>
<evidence type="ECO:0000313" key="6">
    <source>
        <dbReference type="EMBL" id="CAD7401021.1"/>
    </source>
</evidence>
<feature type="region of interest" description="Disordered" evidence="4">
    <location>
        <begin position="198"/>
        <end position="219"/>
    </location>
</feature>
<feature type="domain" description="Myb-like" evidence="5">
    <location>
        <begin position="127"/>
        <end position="188"/>
    </location>
</feature>
<dbReference type="GO" id="GO:0006281">
    <property type="term" value="P:DNA repair"/>
    <property type="evidence" value="ECO:0007669"/>
    <property type="project" value="UniProtKB-KW"/>
</dbReference>
<sequence>MWCPPTPPQNDNDVYMDQSLGFLYEQTIMSESQLPPVYIKKELKRRLDLLPMADREGRRPIKVRHKEESMSAPRSLFDRPSSALARMRRDMKLQKCRGIVRPPLPIPGLKPPTLLKPAPEPENVPEWAVYEDWAILQAVQSFQELPLNLMILSPGHTPNWDMVSDMVNTVSRVYRSPKQCRNRYESVIIPREEGKLLFDPSPKKQKKTKGGLYKFPSQTKTNRPMRTSQLYMQDNNLTSTQIFVQRFDAIKGVSNKRTPTVKPLLANPSVKNPKHAAVLAENNINIDCPLTPVEIAARRAERILKEKQKSAQASAAAAQALSAEQQLVLQRLQQQQQPLLAGSRTVPAVPAAPTPPTTQQTVVVSTMMQTSTVATLSPALRPQRPVATLTVQEMVSPRTVAGSPTVVSVASLVPAVQMQAAAQRLVSQVSAPGIAVSQSKGIAVTTAGKTTLSATQLQYYRQQALIRHQQQQRMREQHLKVMQAQGQKLSVAVTTSAALQQQQQQQQRAQLIKQAAAGGIARTVTESEMAALIKRQQQQQQQKAAASGQVSQVQVPVQAGLTPAQILAQAGLQVQQASQAQVATLVKAVSSTGMTLPQVRATLSPAGVKTAGNPSQTHQIRQLALHQHIMQRKLPPQLSQVAGKGGIPTQLIMQSPKTLPTTVTMQQIQHVIKSVQQQQNITHVSPVSTRTAVSVSGAQAMVSQTPAGQVISHAVLTKSSQAPPGSRVIPVSTSHQQLKQTIQVVTAAPGVRTSVPSVTLDSSGRSQVTTASTLASALAGIKVAPSVSTAQHQAIISQVNAALQAQQQQALRQANQRLQAPLMAVTVQSQQQAPGPPPNPSDQVYQLIHGRSGESLATVPNAKVYILANEERQKSRQTGLLGYEPLSGNRIPAGRRTGGSVSGPLAGISVYVAYGERVIWATAGRSTVFITAPGRMVTTSIRFLSSGEEHLVGDRSYSPAVAGLGFVISGKRVLLGGPVSTRCINTRLPLAPDWVPRRPILLAERNRPETQGVLSLGRIQTPSPHNPFRQQSFLYKFDSRHIRKIIIGETVVLLTHHLNVPQLPEVEVSLLLQSVHSQLHVHHLTEPQINNRIWQI</sequence>
<dbReference type="GO" id="GO:0003682">
    <property type="term" value="F:chromatin binding"/>
    <property type="evidence" value="ECO:0007669"/>
    <property type="project" value="TreeGrafter"/>
</dbReference>
<gene>
    <name evidence="6" type="ORF">TPSB3V08_LOCUS2893</name>
</gene>
<dbReference type="GO" id="GO:0000812">
    <property type="term" value="C:Swr1 complex"/>
    <property type="evidence" value="ECO:0007669"/>
    <property type="project" value="TreeGrafter"/>
</dbReference>
<proteinExistence type="predicted"/>
<name>A0A7R9CSB7_TIMPO</name>
<dbReference type="SUPFAM" id="SSF46689">
    <property type="entry name" value="Homeodomain-like"/>
    <property type="match status" value="1"/>
</dbReference>
<evidence type="ECO:0000256" key="1">
    <source>
        <dbReference type="ARBA" id="ARBA00004123"/>
    </source>
</evidence>
<dbReference type="PANTHER" id="PTHR46459:SF1">
    <property type="entry name" value="E1A-BINDING PROTEIN P400"/>
    <property type="match status" value="1"/>
</dbReference>
<organism evidence="6">
    <name type="scientific">Timema poppense</name>
    <name type="common">Walking stick</name>
    <dbReference type="NCBI Taxonomy" id="170557"/>
    <lineage>
        <taxon>Eukaryota</taxon>
        <taxon>Metazoa</taxon>
        <taxon>Ecdysozoa</taxon>
        <taxon>Arthropoda</taxon>
        <taxon>Hexapoda</taxon>
        <taxon>Insecta</taxon>
        <taxon>Pterygota</taxon>
        <taxon>Neoptera</taxon>
        <taxon>Polyneoptera</taxon>
        <taxon>Phasmatodea</taxon>
        <taxon>Timematodea</taxon>
        <taxon>Timematoidea</taxon>
        <taxon>Timematidae</taxon>
        <taxon>Timema</taxon>
    </lineage>
</organism>
<protein>
    <recommendedName>
        <fullName evidence="5">Myb-like domain-containing protein</fullName>
    </recommendedName>
</protein>
<dbReference type="InterPro" id="IPR009057">
    <property type="entry name" value="Homeodomain-like_sf"/>
</dbReference>
<evidence type="ECO:0000256" key="2">
    <source>
        <dbReference type="ARBA" id="ARBA00022763"/>
    </source>
</evidence>
<keyword evidence="3" id="KW-0234">DNA repair</keyword>
<dbReference type="EMBL" id="OD001210">
    <property type="protein sequence ID" value="CAD7401021.1"/>
    <property type="molecule type" value="Genomic_DNA"/>
</dbReference>